<evidence type="ECO:0000256" key="3">
    <source>
        <dbReference type="ARBA" id="ARBA00022630"/>
    </source>
</evidence>
<dbReference type="SUPFAM" id="SSF54373">
    <property type="entry name" value="FAD-linked reductases, C-terminal domain"/>
    <property type="match status" value="1"/>
</dbReference>
<dbReference type="AlphaFoldDB" id="A0A1H5QNQ2"/>
<gene>
    <name evidence="7" type="ORF">SAMN05421837_103996</name>
</gene>
<keyword evidence="8" id="KW-1185">Reference proteome</keyword>
<dbReference type="InterPro" id="IPR036188">
    <property type="entry name" value="FAD/NAD-bd_sf"/>
</dbReference>
<organism evidence="7 8">
    <name type="scientific">Amycolatopsis pretoriensis</name>
    <dbReference type="NCBI Taxonomy" id="218821"/>
    <lineage>
        <taxon>Bacteria</taxon>
        <taxon>Bacillati</taxon>
        <taxon>Actinomycetota</taxon>
        <taxon>Actinomycetes</taxon>
        <taxon>Pseudonocardiales</taxon>
        <taxon>Pseudonocardiaceae</taxon>
        <taxon>Amycolatopsis</taxon>
    </lineage>
</organism>
<dbReference type="InterPro" id="IPR007867">
    <property type="entry name" value="GMC_OxRtase_C"/>
</dbReference>
<keyword evidence="4" id="KW-0274">FAD</keyword>
<dbReference type="GO" id="GO:0016614">
    <property type="term" value="F:oxidoreductase activity, acting on CH-OH group of donors"/>
    <property type="evidence" value="ECO:0007669"/>
    <property type="project" value="InterPro"/>
</dbReference>
<dbReference type="PANTHER" id="PTHR42784">
    <property type="entry name" value="PYRANOSE 2-OXIDASE"/>
    <property type="match status" value="1"/>
</dbReference>
<comment type="similarity">
    <text evidence="2">Belongs to the GMC oxidoreductase family.</text>
</comment>
<keyword evidence="3" id="KW-0285">Flavoprotein</keyword>
<dbReference type="Proteomes" id="UP000198878">
    <property type="component" value="Unassembled WGS sequence"/>
</dbReference>
<dbReference type="SUPFAM" id="SSF51905">
    <property type="entry name" value="FAD/NAD(P)-binding domain"/>
    <property type="match status" value="1"/>
</dbReference>
<dbReference type="Pfam" id="PF05199">
    <property type="entry name" value="GMC_oxred_C"/>
    <property type="match status" value="1"/>
</dbReference>
<evidence type="ECO:0000313" key="7">
    <source>
        <dbReference type="EMBL" id="SEF27695.1"/>
    </source>
</evidence>
<sequence>MSEGPVFVGPGTSRDLPAHVDVLIVGSGPNGATYARVLSEQAPRARILMVDTGPRLTTVPGVHARNIADPVERAEVVAGSEGGRRTASAVIGVHLRQNGPHIVPAAGTFFVDPDRAARNEAGTLPAAALSSNVGGMGRHWAAATPTPHPAELPESVPVGEWSELLATARTLVSTNSAPMTSTGEWAECLRRLGAAFDSRLPPGRKTGDMPIARRVDARGTVVWSGTDTILGTLATEPRDSFAIAADTVCTGLVEERGRITAATLASVLDGSVRTVAATVVIAAADSLRTPQLLWASDIRPDALGRYLGDHIIVSAAITPDYFDRHDDVTAIFEANRSLDDTAGTPSMGLGTIPFDPDHHPMHVQVGQAAIYPRDTGRGKGVVMFGCMLAKDARIEDRVRFSDHGADRYGMPAIEFDYSLTDRDHELIELARRDVGRAAEALGADAAVHPRIQPLGMSLHYLGTTRTGARDDGTSVCDSTSRVWGIDNLYVAGNGVLPAQFSCNPTLASVAMSVRGARAASAKLENSWRKPVTAV</sequence>
<comment type="cofactor">
    <cofactor evidence="1">
        <name>FAD</name>
        <dbReference type="ChEBI" id="CHEBI:57692"/>
    </cofactor>
</comment>
<dbReference type="PANTHER" id="PTHR42784:SF1">
    <property type="entry name" value="PYRANOSE 2-OXIDASE"/>
    <property type="match status" value="1"/>
</dbReference>
<evidence type="ECO:0000313" key="8">
    <source>
        <dbReference type="Proteomes" id="UP000198878"/>
    </source>
</evidence>
<keyword evidence="5" id="KW-0560">Oxidoreductase</keyword>
<feature type="domain" description="Glucose-methanol-choline oxidoreductase C-terminal" evidence="6">
    <location>
        <begin position="397"/>
        <end position="511"/>
    </location>
</feature>
<evidence type="ECO:0000256" key="2">
    <source>
        <dbReference type="ARBA" id="ARBA00010790"/>
    </source>
</evidence>
<protein>
    <submittedName>
        <fullName evidence="7">Choline dehydrogenase</fullName>
    </submittedName>
</protein>
<name>A0A1H5QNQ2_9PSEU</name>
<dbReference type="InterPro" id="IPR051473">
    <property type="entry name" value="P2Ox-like"/>
</dbReference>
<evidence type="ECO:0000256" key="5">
    <source>
        <dbReference type="ARBA" id="ARBA00023002"/>
    </source>
</evidence>
<dbReference type="EMBL" id="FNUJ01000003">
    <property type="protein sequence ID" value="SEF27695.1"/>
    <property type="molecule type" value="Genomic_DNA"/>
</dbReference>
<evidence type="ECO:0000256" key="1">
    <source>
        <dbReference type="ARBA" id="ARBA00001974"/>
    </source>
</evidence>
<reference evidence="8" key="1">
    <citation type="submission" date="2016-10" db="EMBL/GenBank/DDBJ databases">
        <authorList>
            <person name="Varghese N."/>
            <person name="Submissions S."/>
        </authorList>
    </citation>
    <scope>NUCLEOTIDE SEQUENCE [LARGE SCALE GENOMIC DNA]</scope>
    <source>
        <strain evidence="8">DSM 44654</strain>
    </source>
</reference>
<proteinExistence type="inferred from homology"/>
<dbReference type="STRING" id="218821.SAMN05421837_103996"/>
<accession>A0A1H5QNQ2</accession>
<dbReference type="Gene3D" id="3.50.50.60">
    <property type="entry name" value="FAD/NAD(P)-binding domain"/>
    <property type="match status" value="2"/>
</dbReference>
<evidence type="ECO:0000256" key="4">
    <source>
        <dbReference type="ARBA" id="ARBA00022827"/>
    </source>
</evidence>
<evidence type="ECO:0000259" key="6">
    <source>
        <dbReference type="Pfam" id="PF05199"/>
    </source>
</evidence>